<dbReference type="Gene3D" id="3.40.1010.10">
    <property type="entry name" value="Cobalt-precorrin-4 Transmethylase, Domain 1"/>
    <property type="match status" value="1"/>
</dbReference>
<dbReference type="HOGENOM" id="CLU_066040_1_0_1"/>
<evidence type="ECO:0000256" key="6">
    <source>
        <dbReference type="ARBA" id="ARBA00022679"/>
    </source>
</evidence>
<dbReference type="EMBL" id="ML004993">
    <property type="protein sequence ID" value="RKP21056.1"/>
    <property type="molecule type" value="Genomic_DNA"/>
</dbReference>
<proteinExistence type="inferred from homology"/>
<feature type="binding site" evidence="9">
    <location>
        <position position="221"/>
    </location>
    <ligand>
        <name>S-adenosyl-L-methionine</name>
        <dbReference type="ChEBI" id="CHEBI:59789"/>
    </ligand>
</feature>
<dbReference type="OrthoDB" id="2516at2759"/>
<keyword evidence="5 11" id="KW-0489">Methyltransferase</keyword>
<dbReference type="GO" id="GO:0032259">
    <property type="term" value="P:methylation"/>
    <property type="evidence" value="ECO:0007669"/>
    <property type="project" value="UniProtKB-KW"/>
</dbReference>
<dbReference type="EC" id="2.1.1.314" evidence="4"/>
<dbReference type="GO" id="GO:0141133">
    <property type="term" value="F:diphthine methyl ester synthase activity"/>
    <property type="evidence" value="ECO:0007669"/>
    <property type="project" value="UniProtKB-EC"/>
</dbReference>
<reference evidence="11 13" key="1">
    <citation type="journal article" date="2013" name="Curr. Biol.">
        <title>Shared signatures of parasitism and phylogenomics unite Cryptomycota and microsporidia.</title>
        <authorList>
            <person name="James T.Y."/>
            <person name="Pelin A."/>
            <person name="Bonen L."/>
            <person name="Ahrendt S."/>
            <person name="Sain D."/>
            <person name="Corradi N."/>
            <person name="Stajich J.E."/>
        </authorList>
    </citation>
    <scope>NUCLEOTIDE SEQUENCE [LARGE SCALE GENOMIC DNA]</scope>
    <source>
        <strain evidence="11 13">CSF55</strain>
        <strain evidence="11 13">CSF55</strain>
    </source>
</reference>
<dbReference type="UniPathway" id="UPA00559"/>
<feature type="binding site" evidence="9">
    <location>
        <position position="163"/>
    </location>
    <ligand>
        <name>S-adenosyl-L-methionine</name>
        <dbReference type="ChEBI" id="CHEBI:59789"/>
    </ligand>
</feature>
<keyword evidence="6" id="KW-0808">Transferase</keyword>
<protein>
    <recommendedName>
        <fullName evidence="4">diphthine methyl ester synthase</fullName>
        <ecNumber evidence="4">2.1.1.314</ecNumber>
    </recommendedName>
</protein>
<feature type="binding site" evidence="9">
    <location>
        <begin position="112"/>
        <end position="113"/>
    </location>
    <ligand>
        <name>S-adenosyl-L-methionine</name>
        <dbReference type="ChEBI" id="CHEBI:59789"/>
    </ligand>
</feature>
<feature type="binding site" evidence="9">
    <location>
        <position position="84"/>
    </location>
    <ligand>
        <name>S-adenosyl-L-methionine</name>
        <dbReference type="ChEBI" id="CHEBI:59789"/>
    </ligand>
</feature>
<evidence type="ECO:0000259" key="10">
    <source>
        <dbReference type="Pfam" id="PF00590"/>
    </source>
</evidence>
<evidence type="ECO:0000256" key="1">
    <source>
        <dbReference type="ARBA" id="ARBA00004006"/>
    </source>
</evidence>
<dbReference type="InterPro" id="IPR000878">
    <property type="entry name" value="4pyrrol_Mease"/>
</dbReference>
<dbReference type="InterPro" id="IPR035996">
    <property type="entry name" value="4pyrrol_Methylase_sf"/>
</dbReference>
<feature type="binding site" evidence="9">
    <location>
        <position position="248"/>
    </location>
    <ligand>
        <name>S-adenosyl-L-methionine</name>
        <dbReference type="ChEBI" id="CHEBI:59789"/>
    </ligand>
</feature>
<evidence type="ECO:0000256" key="2">
    <source>
        <dbReference type="ARBA" id="ARBA00005156"/>
    </source>
</evidence>
<feature type="domain" description="Tetrapyrrole methylase" evidence="10">
    <location>
        <begin position="1"/>
        <end position="177"/>
    </location>
</feature>
<dbReference type="PANTHER" id="PTHR10882">
    <property type="entry name" value="DIPHTHINE SYNTHASE"/>
    <property type="match status" value="1"/>
</dbReference>
<dbReference type="AlphaFoldDB" id="A0A075AUD3"/>
<keyword evidence="7 9" id="KW-0949">S-adenosyl-L-methionine</keyword>
<keyword evidence="13" id="KW-1185">Reference proteome</keyword>
<dbReference type="FunFam" id="3.30.950.10:FF:000004">
    <property type="entry name" value="Diphthine synthase putative"/>
    <property type="match status" value="1"/>
</dbReference>
<dbReference type="STRING" id="988480.A0A075AUD3"/>
<dbReference type="PIRSF" id="PIRSF036432">
    <property type="entry name" value="Diphthine_synth"/>
    <property type="match status" value="1"/>
</dbReference>
<evidence type="ECO:0000256" key="4">
    <source>
        <dbReference type="ARBA" id="ARBA00011927"/>
    </source>
</evidence>
<comment type="similarity">
    <text evidence="3">Belongs to the diphthine synthase family.</text>
</comment>
<dbReference type="HAMAP" id="MF_01084">
    <property type="entry name" value="Diphthine_synth"/>
    <property type="match status" value="1"/>
</dbReference>
<dbReference type="FunFam" id="3.40.1010.10:FF:000004">
    <property type="entry name" value="Putative diphthine synthase"/>
    <property type="match status" value="1"/>
</dbReference>
<dbReference type="CDD" id="cd11647">
    <property type="entry name" value="DHP5_DphB"/>
    <property type="match status" value="1"/>
</dbReference>
<dbReference type="InterPro" id="IPR014777">
    <property type="entry name" value="4pyrrole_Mease_sub1"/>
</dbReference>
<dbReference type="NCBIfam" id="TIGR00522">
    <property type="entry name" value="dph5"/>
    <property type="match status" value="1"/>
</dbReference>
<name>A0A075AUD3_ROZAC</name>
<evidence type="ECO:0000256" key="8">
    <source>
        <dbReference type="ARBA" id="ARBA00048752"/>
    </source>
</evidence>
<organism evidence="11 13">
    <name type="scientific">Rozella allomycis (strain CSF55)</name>
    <dbReference type="NCBI Taxonomy" id="988480"/>
    <lineage>
        <taxon>Eukaryota</taxon>
        <taxon>Fungi</taxon>
        <taxon>Fungi incertae sedis</taxon>
        <taxon>Cryptomycota</taxon>
        <taxon>Cryptomycota incertae sedis</taxon>
        <taxon>Rozella</taxon>
    </lineage>
</organism>
<reference evidence="14" key="2">
    <citation type="journal article" date="2018" name="Nat. Microbiol.">
        <title>Leveraging single-cell genomics to expand the fungal tree of life.</title>
        <authorList>
            <person name="Ahrendt S.R."/>
            <person name="Quandt C.A."/>
            <person name="Ciobanu D."/>
            <person name="Clum A."/>
            <person name="Salamov A."/>
            <person name="Andreopoulos B."/>
            <person name="Cheng J.F."/>
            <person name="Woyke T."/>
            <person name="Pelin A."/>
            <person name="Henrissat B."/>
            <person name="Reynolds N.K."/>
            <person name="Benny G.L."/>
            <person name="Smith M.E."/>
            <person name="James T.Y."/>
            <person name="Grigoriev I.V."/>
        </authorList>
    </citation>
    <scope>NUCLEOTIDE SEQUENCE [LARGE SCALE GENOMIC DNA]</scope>
    <source>
        <strain evidence="14">CSF55</strain>
    </source>
</reference>
<dbReference type="PANTHER" id="PTHR10882:SF0">
    <property type="entry name" value="DIPHTHINE METHYL ESTER SYNTHASE"/>
    <property type="match status" value="1"/>
</dbReference>
<dbReference type="InterPro" id="IPR004551">
    <property type="entry name" value="Dphthn_synthase"/>
</dbReference>
<comment type="function">
    <text evidence="1">S-adenosyl-L-methionine-dependent methyltransferase that catalyzes four methylations of the modified target histidine residue in translation elongation factor 2 (EF-2), to form an intermediate called diphthine methyl ester. The four successive methylation reactions represent the second step of diphthamide biosynthesis.</text>
</comment>
<sequence>MLFIIGLGLADEKDISVKGLEAIKSCSKVYLESYTSLLLVSKERLETFYGKSIIEADRECVESFSDEIILSAKTENVAFLVVGDPFGATTHTDFVLRAIKDGINYKIIHNASIMNVVGVCGLQLYRFGQTVSIPFFTESWKPDSFYDKIKANLSLGLHTLCLLDIKVKEQSEENLLKGKKIYEPPRFMTVWQALEQILYVEKQRKEDLISKNRKVIGISKAGSDEQCIKFASINEFLNHKEVLGGPLHSLIIPSDIHEIENEMLEIYA</sequence>
<dbReference type="OMA" id="CTGLEMY"/>
<feature type="binding site" evidence="9">
    <location>
        <position position="9"/>
    </location>
    <ligand>
        <name>S-adenosyl-L-methionine</name>
        <dbReference type="ChEBI" id="CHEBI:59789"/>
    </ligand>
</feature>
<dbReference type="Pfam" id="PF00590">
    <property type="entry name" value="TP_methylase"/>
    <property type="match status" value="1"/>
</dbReference>
<dbReference type="GO" id="GO:0017183">
    <property type="term" value="P:protein histidyl modification to diphthamide"/>
    <property type="evidence" value="ECO:0007669"/>
    <property type="project" value="UniProtKB-UniPathway"/>
</dbReference>
<dbReference type="Gene3D" id="3.30.950.10">
    <property type="entry name" value="Methyltransferase, Cobalt-precorrin-4 Transmethylase, Domain 2"/>
    <property type="match status" value="1"/>
</dbReference>
<comment type="pathway">
    <text evidence="2">Protein modification; peptidyl-diphthamide biosynthesis.</text>
</comment>
<evidence type="ECO:0000256" key="3">
    <source>
        <dbReference type="ARBA" id="ARBA00006729"/>
    </source>
</evidence>
<feature type="binding site" evidence="9">
    <location>
        <position position="87"/>
    </location>
    <ligand>
        <name>S-adenosyl-L-methionine</name>
        <dbReference type="ChEBI" id="CHEBI:59789"/>
    </ligand>
</feature>
<dbReference type="SUPFAM" id="SSF53790">
    <property type="entry name" value="Tetrapyrrole methylase"/>
    <property type="match status" value="1"/>
</dbReference>
<evidence type="ECO:0000256" key="9">
    <source>
        <dbReference type="PIRSR" id="PIRSR036432-1"/>
    </source>
</evidence>
<evidence type="ECO:0000313" key="12">
    <source>
        <dbReference type="EMBL" id="RKP21056.1"/>
    </source>
</evidence>
<evidence type="ECO:0000313" key="13">
    <source>
        <dbReference type="Proteomes" id="UP000030755"/>
    </source>
</evidence>
<gene>
    <name evidence="11" type="ORF">O9G_002178</name>
    <name evidence="12" type="ORF">ROZALSC1DRAFT_27497</name>
</gene>
<dbReference type="InterPro" id="IPR014776">
    <property type="entry name" value="4pyrrole_Mease_sub2"/>
</dbReference>
<evidence type="ECO:0000313" key="14">
    <source>
        <dbReference type="Proteomes" id="UP000281549"/>
    </source>
</evidence>
<comment type="catalytic activity">
    <reaction evidence="8">
        <text>2-[(3S)-amino-3-carboxypropyl]-L-histidyl-[translation elongation factor 2] + 4 S-adenosyl-L-methionine = diphthine methyl ester-[translation elongation factor 2] + 4 S-adenosyl-L-homocysteine + 3 H(+)</text>
        <dbReference type="Rhea" id="RHEA:42652"/>
        <dbReference type="Rhea" id="RHEA-COMP:9749"/>
        <dbReference type="Rhea" id="RHEA-COMP:10173"/>
        <dbReference type="ChEBI" id="CHEBI:15378"/>
        <dbReference type="ChEBI" id="CHEBI:57856"/>
        <dbReference type="ChEBI" id="CHEBI:59789"/>
        <dbReference type="ChEBI" id="CHEBI:73995"/>
        <dbReference type="ChEBI" id="CHEBI:79005"/>
        <dbReference type="EC" id="2.1.1.314"/>
    </reaction>
</comment>
<dbReference type="EMBL" id="KE561161">
    <property type="protein sequence ID" value="EPZ32337.1"/>
    <property type="molecule type" value="Genomic_DNA"/>
</dbReference>
<evidence type="ECO:0000313" key="11">
    <source>
        <dbReference type="EMBL" id="EPZ32337.1"/>
    </source>
</evidence>
<evidence type="ECO:0000256" key="5">
    <source>
        <dbReference type="ARBA" id="ARBA00022603"/>
    </source>
</evidence>
<dbReference type="Proteomes" id="UP000030755">
    <property type="component" value="Unassembled WGS sequence"/>
</dbReference>
<evidence type="ECO:0000256" key="7">
    <source>
        <dbReference type="ARBA" id="ARBA00022691"/>
    </source>
</evidence>
<accession>A0A075AUD3</accession>
<dbReference type="Proteomes" id="UP000281549">
    <property type="component" value="Unassembled WGS sequence"/>
</dbReference>
<reference evidence="12" key="3">
    <citation type="submission" date="2018-08" db="EMBL/GenBank/DDBJ databases">
        <title>Leveraging single-cell genomics to expand the Fungal Tree of Life.</title>
        <authorList>
            <consortium name="DOE Joint Genome Institute"/>
            <person name="Ahrendt S.R."/>
            <person name="Quandt C.A."/>
            <person name="Ciobanu D."/>
            <person name="Clum A."/>
            <person name="Salamov A."/>
            <person name="Andreopoulos B."/>
            <person name="Cheng J.-F."/>
            <person name="Woyke T."/>
            <person name="Pelin A."/>
            <person name="Henrissat B."/>
            <person name="Reynolds N."/>
            <person name="Benny G.L."/>
            <person name="Smith M.E."/>
            <person name="James T.Y."/>
            <person name="Grigoriev I.V."/>
        </authorList>
    </citation>
    <scope>NUCLEOTIDE SEQUENCE</scope>
    <source>
        <strain evidence="12">CSF55</strain>
    </source>
</reference>